<evidence type="ECO:0000256" key="2">
    <source>
        <dbReference type="SAM" id="SignalP"/>
    </source>
</evidence>
<evidence type="ECO:0000313" key="3">
    <source>
        <dbReference type="EMBL" id="VDI12435.1"/>
    </source>
</evidence>
<feature type="non-terminal residue" evidence="3">
    <location>
        <position position="1"/>
    </location>
</feature>
<keyword evidence="4" id="KW-1185">Reference proteome</keyword>
<evidence type="ECO:0000256" key="1">
    <source>
        <dbReference type="SAM" id="Phobius"/>
    </source>
</evidence>
<feature type="transmembrane region" description="Helical" evidence="1">
    <location>
        <begin position="37"/>
        <end position="57"/>
    </location>
</feature>
<gene>
    <name evidence="3" type="ORF">MGAL_10B052079</name>
</gene>
<dbReference type="EMBL" id="UYJE01002628">
    <property type="protein sequence ID" value="VDI12435.1"/>
    <property type="molecule type" value="Genomic_DNA"/>
</dbReference>
<dbReference type="OrthoDB" id="10380565at2759"/>
<evidence type="ECO:0000313" key="4">
    <source>
        <dbReference type="Proteomes" id="UP000596742"/>
    </source>
</evidence>
<dbReference type="Proteomes" id="UP000596742">
    <property type="component" value="Unassembled WGS sequence"/>
</dbReference>
<sequence length="83" mass="9069">IVAFALLCSRILACAWFCVKCCFECWQTACVPCGHLWIVLETLSGLMSLVVAIYLGVSLSVEGVRKINGFVPCVINGVFEILK</sequence>
<accession>A0A8B6CZC1</accession>
<keyword evidence="1" id="KW-0812">Transmembrane</keyword>
<organism evidence="3 4">
    <name type="scientific">Mytilus galloprovincialis</name>
    <name type="common">Mediterranean mussel</name>
    <dbReference type="NCBI Taxonomy" id="29158"/>
    <lineage>
        <taxon>Eukaryota</taxon>
        <taxon>Metazoa</taxon>
        <taxon>Spiralia</taxon>
        <taxon>Lophotrochozoa</taxon>
        <taxon>Mollusca</taxon>
        <taxon>Bivalvia</taxon>
        <taxon>Autobranchia</taxon>
        <taxon>Pteriomorphia</taxon>
        <taxon>Mytilida</taxon>
        <taxon>Mytiloidea</taxon>
        <taxon>Mytilidae</taxon>
        <taxon>Mytilinae</taxon>
        <taxon>Mytilus</taxon>
    </lineage>
</organism>
<protein>
    <submittedName>
        <fullName evidence="3">Uncharacterized protein</fullName>
    </submittedName>
</protein>
<keyword evidence="2" id="KW-0732">Signal</keyword>
<name>A0A8B6CZC1_MYTGA</name>
<feature type="chain" id="PRO_5032717470" evidence="2">
    <location>
        <begin position="16"/>
        <end position="83"/>
    </location>
</feature>
<comment type="caution">
    <text evidence="3">The sequence shown here is derived from an EMBL/GenBank/DDBJ whole genome shotgun (WGS) entry which is preliminary data.</text>
</comment>
<feature type="non-terminal residue" evidence="3">
    <location>
        <position position="83"/>
    </location>
</feature>
<reference evidence="3" key="1">
    <citation type="submission" date="2018-11" db="EMBL/GenBank/DDBJ databases">
        <authorList>
            <person name="Alioto T."/>
            <person name="Alioto T."/>
        </authorList>
    </citation>
    <scope>NUCLEOTIDE SEQUENCE</scope>
</reference>
<keyword evidence="1" id="KW-1133">Transmembrane helix</keyword>
<proteinExistence type="predicted"/>
<dbReference type="AlphaFoldDB" id="A0A8B6CZC1"/>
<keyword evidence="1" id="KW-0472">Membrane</keyword>
<feature type="signal peptide" evidence="2">
    <location>
        <begin position="1"/>
        <end position="15"/>
    </location>
</feature>